<dbReference type="InterPro" id="IPR009057">
    <property type="entry name" value="Homeodomain-like_sf"/>
</dbReference>
<evidence type="ECO:0000256" key="3">
    <source>
        <dbReference type="ARBA" id="ARBA00023163"/>
    </source>
</evidence>
<feature type="domain" description="HTH araC/xylS-type" evidence="4">
    <location>
        <begin position="228"/>
        <end position="326"/>
    </location>
</feature>
<dbReference type="PANTHER" id="PTHR46796">
    <property type="entry name" value="HTH-TYPE TRANSCRIPTIONAL ACTIVATOR RHAS-RELATED"/>
    <property type="match status" value="1"/>
</dbReference>
<keyword evidence="2" id="KW-0238">DNA-binding</keyword>
<dbReference type="GO" id="GO:0043565">
    <property type="term" value="F:sequence-specific DNA binding"/>
    <property type="evidence" value="ECO:0007669"/>
    <property type="project" value="InterPro"/>
</dbReference>
<name>A0AA96WBN6_9CYAN</name>
<evidence type="ECO:0000313" key="5">
    <source>
        <dbReference type="EMBL" id="WNZ21575.1"/>
    </source>
</evidence>
<dbReference type="GO" id="GO:0003700">
    <property type="term" value="F:DNA-binding transcription factor activity"/>
    <property type="evidence" value="ECO:0007669"/>
    <property type="project" value="InterPro"/>
</dbReference>
<dbReference type="SMART" id="SM00342">
    <property type="entry name" value="HTH_ARAC"/>
    <property type="match status" value="1"/>
</dbReference>
<gene>
    <name evidence="5" type="ORF">HJG54_00945</name>
</gene>
<evidence type="ECO:0000256" key="1">
    <source>
        <dbReference type="ARBA" id="ARBA00023015"/>
    </source>
</evidence>
<dbReference type="InterPro" id="IPR020449">
    <property type="entry name" value="Tscrpt_reg_AraC-type_HTH"/>
</dbReference>
<dbReference type="PANTHER" id="PTHR46796:SF7">
    <property type="entry name" value="ARAC FAMILY TRANSCRIPTIONAL REGULATOR"/>
    <property type="match status" value="1"/>
</dbReference>
<dbReference type="PRINTS" id="PR00032">
    <property type="entry name" value="HTHARAC"/>
</dbReference>
<dbReference type="InterPro" id="IPR032783">
    <property type="entry name" value="AraC_lig"/>
</dbReference>
<sequence length="329" mass="36826">MDVVTEVLRGVRLDSQIWGRLELSAPWGLQMEGLKESAFYVVTEGSCVLQIETQDPRVKHLSAPRVLQPGDLVILLQGYSYRLSSLNSTEKEALPAISLMEVLEQSASNHQTTSYNHYRYGGGGDETHLVSGCFFFCNRQRCPLLSALPTVIHLTQKHIHEATGSSAEWFTSTIEFLACEATSTQLGAPVISSRLAEIMFIQVVRTYLAKLPDHEQGWLRAVVDPQIGQALALIHQHLNHSWTVEELAQRVDMSRAAFAAKFRQLVGEPPLQYITRWRMQEAATVLQQNNLSVVDVALAMGYESESAFNKAFKRCMGETPGTYRKKTTE</sequence>
<dbReference type="PROSITE" id="PS00041">
    <property type="entry name" value="HTH_ARAC_FAMILY_1"/>
    <property type="match status" value="1"/>
</dbReference>
<dbReference type="InterPro" id="IPR018062">
    <property type="entry name" value="HTH_AraC-typ_CS"/>
</dbReference>
<dbReference type="InterPro" id="IPR050204">
    <property type="entry name" value="AraC_XylS_family_regulators"/>
</dbReference>
<evidence type="ECO:0000256" key="2">
    <source>
        <dbReference type="ARBA" id="ARBA00023125"/>
    </source>
</evidence>
<dbReference type="AlphaFoldDB" id="A0AA96WBN6"/>
<dbReference type="SUPFAM" id="SSF46689">
    <property type="entry name" value="Homeodomain-like"/>
    <property type="match status" value="2"/>
</dbReference>
<accession>A0AA96WBN6</accession>
<evidence type="ECO:0000259" key="4">
    <source>
        <dbReference type="PROSITE" id="PS01124"/>
    </source>
</evidence>
<keyword evidence="3" id="KW-0804">Transcription</keyword>
<reference evidence="5" key="1">
    <citation type="submission" date="2020-05" db="EMBL/GenBank/DDBJ databases">
        <authorList>
            <person name="Zhu T."/>
            <person name="Keshari N."/>
            <person name="Lu X."/>
        </authorList>
    </citation>
    <scope>NUCLEOTIDE SEQUENCE</scope>
    <source>
        <strain evidence="5">NK1-12</strain>
    </source>
</reference>
<dbReference type="PROSITE" id="PS01124">
    <property type="entry name" value="HTH_ARAC_FAMILY_2"/>
    <property type="match status" value="1"/>
</dbReference>
<protein>
    <submittedName>
        <fullName evidence="5">AraC family transcriptional regulator</fullName>
    </submittedName>
</protein>
<dbReference type="Gene3D" id="1.10.10.60">
    <property type="entry name" value="Homeodomain-like"/>
    <property type="match status" value="2"/>
</dbReference>
<dbReference type="Pfam" id="PF12852">
    <property type="entry name" value="Cupin_6"/>
    <property type="match status" value="1"/>
</dbReference>
<dbReference type="RefSeq" id="WP_316432827.1">
    <property type="nucleotide sequence ID" value="NZ_CP053586.1"/>
</dbReference>
<dbReference type="EMBL" id="CP053586">
    <property type="protein sequence ID" value="WNZ21575.1"/>
    <property type="molecule type" value="Genomic_DNA"/>
</dbReference>
<proteinExistence type="predicted"/>
<keyword evidence="1" id="KW-0805">Transcription regulation</keyword>
<dbReference type="InterPro" id="IPR018060">
    <property type="entry name" value="HTH_AraC"/>
</dbReference>
<dbReference type="Pfam" id="PF12833">
    <property type="entry name" value="HTH_18"/>
    <property type="match status" value="1"/>
</dbReference>
<organism evidence="5">
    <name type="scientific">Leptolyngbya sp. NK1-12</name>
    <dbReference type="NCBI Taxonomy" id="2547451"/>
    <lineage>
        <taxon>Bacteria</taxon>
        <taxon>Bacillati</taxon>
        <taxon>Cyanobacteriota</taxon>
        <taxon>Cyanophyceae</taxon>
        <taxon>Leptolyngbyales</taxon>
        <taxon>Leptolyngbyaceae</taxon>
        <taxon>Leptolyngbya group</taxon>
        <taxon>Leptolyngbya</taxon>
    </lineage>
</organism>